<evidence type="ECO:0000313" key="3">
    <source>
        <dbReference type="Proteomes" id="UP001301728"/>
    </source>
</evidence>
<dbReference type="GO" id="GO:0016757">
    <property type="term" value="F:glycosyltransferase activity"/>
    <property type="evidence" value="ECO:0007669"/>
    <property type="project" value="UniProtKB-KW"/>
</dbReference>
<dbReference type="Proteomes" id="UP001301728">
    <property type="component" value="Unassembled WGS sequence"/>
</dbReference>
<evidence type="ECO:0000259" key="1">
    <source>
        <dbReference type="Pfam" id="PF00535"/>
    </source>
</evidence>
<protein>
    <submittedName>
        <fullName evidence="2">Glycosyltransferase family 2 protein</fullName>
        <ecNumber evidence="2">2.4.-.-</ecNumber>
    </submittedName>
</protein>
<comment type="caution">
    <text evidence="2">The sequence shown here is derived from an EMBL/GenBank/DDBJ whole genome shotgun (WGS) entry which is preliminary data.</text>
</comment>
<accession>A0ABU5TYA0</accession>
<dbReference type="CDD" id="cd00761">
    <property type="entry name" value="Glyco_tranf_GTA_type"/>
    <property type="match status" value="1"/>
</dbReference>
<dbReference type="EMBL" id="JAYGHT010000068">
    <property type="protein sequence ID" value="MEA5519672.1"/>
    <property type="molecule type" value="Genomic_DNA"/>
</dbReference>
<dbReference type="RefSeq" id="WP_323218937.1">
    <property type="nucleotide sequence ID" value="NZ_JAYGHT010000068.1"/>
</dbReference>
<sequence length="315" mass="36748">MNTNPRVSIGMPIYNGERFLRETLDGLLAQTYADFELIISDNASTDKTEEICKEYAAKDHRIRYYRNSENLGAAPNYNRTFELAQGEYFKWAACDDLVAPKHLERCVEVLDKNPAVVLAYTLECDVDEEGKILHKSKTDLLDLREPKPDQRFAHHHRLWRKRGFMCPNPVFGVMRTEALKKTPLIGNFAWADIVLLGELCLLGEFYEIPEYLFFFRWHENTSRATRKGSWEALAVWYDSKNQGKIQMPTCTLFDQQLQSVNRVRMSAFEKMACYVQLAQWFSWKWKTMVKEMLIATLQTLNKTFKFKKPQEGLAA</sequence>
<evidence type="ECO:0000313" key="2">
    <source>
        <dbReference type="EMBL" id="MEA5519672.1"/>
    </source>
</evidence>
<keyword evidence="3" id="KW-1185">Reference proteome</keyword>
<dbReference type="InterPro" id="IPR029044">
    <property type="entry name" value="Nucleotide-diphossugar_trans"/>
</dbReference>
<reference evidence="2 3" key="1">
    <citation type="submission" date="2023-12" db="EMBL/GenBank/DDBJ databases">
        <title>Baltic Sea Cyanobacteria.</title>
        <authorList>
            <person name="Delbaje E."/>
            <person name="Fewer D.P."/>
            <person name="Shishido T.K."/>
        </authorList>
    </citation>
    <scope>NUCLEOTIDE SEQUENCE [LARGE SCALE GENOMIC DNA]</scope>
    <source>
        <strain evidence="2 3">CCNP 1315</strain>
    </source>
</reference>
<proteinExistence type="predicted"/>
<dbReference type="SUPFAM" id="SSF53448">
    <property type="entry name" value="Nucleotide-diphospho-sugar transferases"/>
    <property type="match status" value="1"/>
</dbReference>
<dbReference type="EC" id="2.4.-.-" evidence="2"/>
<dbReference type="Pfam" id="PF00535">
    <property type="entry name" value="Glycos_transf_2"/>
    <property type="match status" value="1"/>
</dbReference>
<dbReference type="PANTHER" id="PTHR22916:SF56">
    <property type="entry name" value="GLYCOSYL TRANSFERASE"/>
    <property type="match status" value="1"/>
</dbReference>
<name>A0ABU5TYA0_9CYAN</name>
<dbReference type="Gene3D" id="3.90.550.10">
    <property type="entry name" value="Spore Coat Polysaccharide Biosynthesis Protein SpsA, Chain A"/>
    <property type="match status" value="1"/>
</dbReference>
<organism evidence="2 3">
    <name type="scientific">Limnoraphis robusta CCNP1315</name>
    <dbReference type="NCBI Taxonomy" id="3110306"/>
    <lineage>
        <taxon>Bacteria</taxon>
        <taxon>Bacillati</taxon>
        <taxon>Cyanobacteriota</taxon>
        <taxon>Cyanophyceae</taxon>
        <taxon>Oscillatoriophycideae</taxon>
        <taxon>Oscillatoriales</taxon>
        <taxon>Sirenicapillariaceae</taxon>
        <taxon>Limnoraphis</taxon>
    </lineage>
</organism>
<dbReference type="InterPro" id="IPR001173">
    <property type="entry name" value="Glyco_trans_2-like"/>
</dbReference>
<feature type="domain" description="Glycosyltransferase 2-like" evidence="1">
    <location>
        <begin position="8"/>
        <end position="152"/>
    </location>
</feature>
<keyword evidence="2" id="KW-0328">Glycosyltransferase</keyword>
<keyword evidence="2" id="KW-0808">Transferase</keyword>
<gene>
    <name evidence="2" type="ORF">VB854_12040</name>
</gene>
<dbReference type="PANTHER" id="PTHR22916">
    <property type="entry name" value="GLYCOSYLTRANSFERASE"/>
    <property type="match status" value="1"/>
</dbReference>